<gene>
    <name evidence="2" type="ORF">OAory_01093220</name>
</gene>
<feature type="compositionally biased region" description="Polar residues" evidence="1">
    <location>
        <begin position="16"/>
        <end position="55"/>
    </location>
</feature>
<accession>A0A1S9DDP4</accession>
<dbReference type="AlphaFoldDB" id="A0A1S9DDP4"/>
<evidence type="ECO:0000313" key="2">
    <source>
        <dbReference type="EMBL" id="OOO07119.1"/>
    </source>
</evidence>
<proteinExistence type="predicted"/>
<protein>
    <submittedName>
        <fullName evidence="2">Uncharacterized protein</fullName>
    </submittedName>
</protein>
<organism evidence="2 3">
    <name type="scientific">Aspergillus oryzae</name>
    <name type="common">Yellow koji mold</name>
    <dbReference type="NCBI Taxonomy" id="5062"/>
    <lineage>
        <taxon>Eukaryota</taxon>
        <taxon>Fungi</taxon>
        <taxon>Dikarya</taxon>
        <taxon>Ascomycota</taxon>
        <taxon>Pezizomycotina</taxon>
        <taxon>Eurotiomycetes</taxon>
        <taxon>Eurotiomycetidae</taxon>
        <taxon>Eurotiales</taxon>
        <taxon>Aspergillaceae</taxon>
        <taxon>Aspergillus</taxon>
        <taxon>Aspergillus subgen. Circumdati</taxon>
    </lineage>
</organism>
<comment type="caution">
    <text evidence="2">The sequence shown here is derived from an EMBL/GenBank/DDBJ whole genome shotgun (WGS) entry which is preliminary data.</text>
</comment>
<sequence length="109" mass="11569">MFGFSWFKSSKEEETSQQPTWNPNTLTMEQPTSPAAPNQQQVVTEQPASQEQMNMSLRGGGGGGVCCGIADKSSAVAPVWLASSAVRSAAKVSHGPHLGHHLRAVMMST</sequence>
<dbReference type="EMBL" id="MKZY01000007">
    <property type="protein sequence ID" value="OOO07119.1"/>
    <property type="molecule type" value="Genomic_DNA"/>
</dbReference>
<reference evidence="2 3" key="1">
    <citation type="submission" date="2016-10" db="EMBL/GenBank/DDBJ databases">
        <title>Genome sequencing of Aspergillus oryzae BCC7051.</title>
        <authorList>
            <person name="Thammarongtham C."/>
            <person name="Vorapreeda T."/>
            <person name="Nookaew I."/>
            <person name="Srisuk T."/>
            <person name="Land M."/>
            <person name="Jeennor S."/>
            <person name="Laoteng K."/>
        </authorList>
    </citation>
    <scope>NUCLEOTIDE SEQUENCE [LARGE SCALE GENOMIC DNA]</scope>
    <source>
        <strain evidence="2 3">BCC7051</strain>
    </source>
</reference>
<evidence type="ECO:0000313" key="3">
    <source>
        <dbReference type="Proteomes" id="UP000190312"/>
    </source>
</evidence>
<name>A0A1S9DDP4_ASPOZ</name>
<dbReference type="OrthoDB" id="4153865at2759"/>
<feature type="region of interest" description="Disordered" evidence="1">
    <location>
        <begin position="1"/>
        <end position="60"/>
    </location>
</feature>
<evidence type="ECO:0000256" key="1">
    <source>
        <dbReference type="SAM" id="MobiDB-lite"/>
    </source>
</evidence>
<dbReference type="Proteomes" id="UP000190312">
    <property type="component" value="Unassembled WGS sequence"/>
</dbReference>